<evidence type="ECO:0000256" key="1">
    <source>
        <dbReference type="ARBA" id="ARBA00008954"/>
    </source>
</evidence>
<evidence type="ECO:0000256" key="5">
    <source>
        <dbReference type="RuleBase" id="RU003560"/>
    </source>
</evidence>
<dbReference type="PROSITE" id="PS00600">
    <property type="entry name" value="AA_TRANSFER_CLASS_3"/>
    <property type="match status" value="1"/>
</dbReference>
<dbReference type="SUPFAM" id="SSF53383">
    <property type="entry name" value="PLP-dependent transferases"/>
    <property type="match status" value="1"/>
</dbReference>
<dbReference type="KEGG" id="psim:KR76_17265"/>
<dbReference type="GO" id="GO:0004015">
    <property type="term" value="F:adenosylmethionine-8-amino-7-oxononanoate transaminase activity"/>
    <property type="evidence" value="ECO:0007669"/>
    <property type="project" value="UniProtKB-EC"/>
</dbReference>
<dbReference type="CDD" id="cd00610">
    <property type="entry name" value="OAT_like"/>
    <property type="match status" value="1"/>
</dbReference>
<dbReference type="Pfam" id="PF00202">
    <property type="entry name" value="Aminotran_3"/>
    <property type="match status" value="1"/>
</dbReference>
<evidence type="ECO:0000256" key="2">
    <source>
        <dbReference type="ARBA" id="ARBA00022576"/>
    </source>
</evidence>
<reference evidence="6 7" key="1">
    <citation type="journal article" date="2015" name="Genome Announc.">
        <title>Complete Genome Sequence of Steroid-Transforming Nocardioides simplex VKM Ac-2033D.</title>
        <authorList>
            <person name="Shtratnikova V.Y."/>
            <person name="Schelkunov M.I."/>
            <person name="Pekov Y.A."/>
            <person name="Fokina V.V."/>
            <person name="Logacheva M.D."/>
            <person name="Sokolov S.L."/>
            <person name="Bragin E.Y."/>
            <person name="Ashapkin V.V."/>
            <person name="Donova M.V."/>
        </authorList>
    </citation>
    <scope>NUCLEOTIDE SEQUENCE [LARGE SCALE GENOMIC DNA]</scope>
    <source>
        <strain evidence="6 7">VKM Ac-2033D</strain>
    </source>
</reference>
<keyword evidence="4 5" id="KW-0663">Pyridoxal phosphate</keyword>
<evidence type="ECO:0000256" key="4">
    <source>
        <dbReference type="ARBA" id="ARBA00022898"/>
    </source>
</evidence>
<dbReference type="InterPro" id="IPR005814">
    <property type="entry name" value="Aminotrans_3"/>
</dbReference>
<evidence type="ECO:0000256" key="3">
    <source>
        <dbReference type="ARBA" id="ARBA00022679"/>
    </source>
</evidence>
<dbReference type="Gene3D" id="3.90.1150.10">
    <property type="entry name" value="Aspartate Aminotransferase, domain 1"/>
    <property type="match status" value="1"/>
</dbReference>
<comment type="similarity">
    <text evidence="1 5">Belongs to the class-III pyridoxal-phosphate-dependent aminotransferase family.</text>
</comment>
<dbReference type="FunFam" id="3.40.640.10:FF:000014">
    <property type="entry name" value="Adenosylmethionine-8-amino-7-oxononanoate aminotransferase, probable"/>
    <property type="match status" value="1"/>
</dbReference>
<keyword evidence="2 6" id="KW-0032">Aminotransferase</keyword>
<dbReference type="AlphaFoldDB" id="A0A0C5XM55"/>
<proteinExistence type="inferred from homology"/>
<evidence type="ECO:0000313" key="7">
    <source>
        <dbReference type="Proteomes" id="UP000030300"/>
    </source>
</evidence>
<protein>
    <submittedName>
        <fullName evidence="6">Adenosylmethionine-8-amino-7-oxononanoate aminotransferase</fullName>
        <ecNumber evidence="6">2.6.1.62</ecNumber>
    </submittedName>
</protein>
<accession>A0A0C5XM55</accession>
<sequence>MTTTPATPASQVFHRDLVHSAPAVSHASGVHVWDADGNEYLDASSGGNIVISIGYGVQEVLDAMAEQAAKVSFCGQFTSEPQEQLARELADFAPEGMDYVRFTSGGSEANETAIKLARHYFVESGKPSKHKIVGRWRSYHGNTLGALSATGHVMRRTGYAPMLLPFAHAQPPYRYRCTLCAQSNACTLSCADDVERVILNEGPEHVAAFIAEPIVGAAAMGMVPPDGYFERVREICDKYDVLLIVDEVLTGMGRTGRNFAIEHFGVVPDLITCGKGISSGYSPLGAVIARNEIYDAVANGSGMFEHGFTYGGNPLSCAVGLAVLRHIEKHDLVARAGEVGGYLLSEVQRAIGDHPLVGEVSGLGLLVGVEIVADRATKEPFPYEAGVSKRIARACQERGVLINPSFSGNADGYRGDRFGICPPYVFERHHVDQTVAALAAAVDQVAAELASRVPTTTKESQ</sequence>
<dbReference type="GeneID" id="96610565"/>
<keyword evidence="7" id="KW-1185">Reference proteome</keyword>
<dbReference type="OrthoDB" id="4510254at2"/>
<dbReference type="InterPro" id="IPR049704">
    <property type="entry name" value="Aminotrans_3_PPA_site"/>
</dbReference>
<dbReference type="GO" id="GO:0030170">
    <property type="term" value="F:pyridoxal phosphate binding"/>
    <property type="evidence" value="ECO:0007669"/>
    <property type="project" value="InterPro"/>
</dbReference>
<dbReference type="InterPro" id="IPR015422">
    <property type="entry name" value="PyrdxlP-dep_Trfase_small"/>
</dbReference>
<dbReference type="STRING" id="2045.KR76_17265"/>
<dbReference type="Proteomes" id="UP000030300">
    <property type="component" value="Chromosome"/>
</dbReference>
<gene>
    <name evidence="6" type="ORF">KR76_17265</name>
</gene>
<organism evidence="6 7">
    <name type="scientific">Nocardioides simplex</name>
    <name type="common">Arthrobacter simplex</name>
    <dbReference type="NCBI Taxonomy" id="2045"/>
    <lineage>
        <taxon>Bacteria</taxon>
        <taxon>Bacillati</taxon>
        <taxon>Actinomycetota</taxon>
        <taxon>Actinomycetes</taxon>
        <taxon>Propionibacteriales</taxon>
        <taxon>Nocardioidaceae</taxon>
        <taxon>Pimelobacter</taxon>
    </lineage>
</organism>
<dbReference type="EMBL" id="CP009896">
    <property type="protein sequence ID" value="AJR18542.1"/>
    <property type="molecule type" value="Genomic_DNA"/>
</dbReference>
<dbReference type="PANTHER" id="PTHR43094:SF1">
    <property type="entry name" value="AMINOTRANSFERASE CLASS-III"/>
    <property type="match status" value="1"/>
</dbReference>
<dbReference type="InterPro" id="IPR015424">
    <property type="entry name" value="PyrdxlP-dep_Trfase"/>
</dbReference>
<dbReference type="PANTHER" id="PTHR43094">
    <property type="entry name" value="AMINOTRANSFERASE"/>
    <property type="match status" value="1"/>
</dbReference>
<dbReference type="PIRSF" id="PIRSF000521">
    <property type="entry name" value="Transaminase_4ab_Lys_Orn"/>
    <property type="match status" value="1"/>
</dbReference>
<dbReference type="InterPro" id="IPR015421">
    <property type="entry name" value="PyrdxlP-dep_Trfase_major"/>
</dbReference>
<dbReference type="RefSeq" id="WP_052138804.1">
    <property type="nucleotide sequence ID" value="NZ_BJMC01000028.1"/>
</dbReference>
<dbReference type="HOGENOM" id="CLU_016922_4_0_11"/>
<dbReference type="EC" id="2.6.1.62" evidence="6"/>
<dbReference type="Gene3D" id="3.40.640.10">
    <property type="entry name" value="Type I PLP-dependent aspartate aminotransferase-like (Major domain)"/>
    <property type="match status" value="1"/>
</dbReference>
<keyword evidence="3 6" id="KW-0808">Transferase</keyword>
<evidence type="ECO:0000313" key="6">
    <source>
        <dbReference type="EMBL" id="AJR18542.1"/>
    </source>
</evidence>
<name>A0A0C5XM55_NOCSI</name>